<proteinExistence type="predicted"/>
<organism evidence="3 4">
    <name type="scientific">Rhodococcus tukisamuensis</name>
    <dbReference type="NCBI Taxonomy" id="168276"/>
    <lineage>
        <taxon>Bacteria</taxon>
        <taxon>Bacillati</taxon>
        <taxon>Actinomycetota</taxon>
        <taxon>Actinomycetes</taxon>
        <taxon>Mycobacteriales</taxon>
        <taxon>Nocardiaceae</taxon>
        <taxon>Rhodococcus</taxon>
    </lineage>
</organism>
<keyword evidence="4" id="KW-1185">Reference proteome</keyword>
<dbReference type="Proteomes" id="UP000199417">
    <property type="component" value="Unassembled WGS sequence"/>
</dbReference>
<feature type="chain" id="PRO_5038347228" description="DUF4352 domain-containing protein" evidence="2">
    <location>
        <begin position="19"/>
        <end position="327"/>
    </location>
</feature>
<evidence type="ECO:0000256" key="2">
    <source>
        <dbReference type="SAM" id="SignalP"/>
    </source>
</evidence>
<dbReference type="EMBL" id="FNAB01000002">
    <property type="protein sequence ID" value="SDD00385.1"/>
    <property type="molecule type" value="Genomic_DNA"/>
</dbReference>
<feature type="region of interest" description="Disordered" evidence="1">
    <location>
        <begin position="26"/>
        <end position="61"/>
    </location>
</feature>
<name>A0A1G6R8G8_9NOCA</name>
<dbReference type="RefSeq" id="WP_139191136.1">
    <property type="nucleotide sequence ID" value="NZ_FNAB01000002.1"/>
</dbReference>
<evidence type="ECO:0008006" key="5">
    <source>
        <dbReference type="Google" id="ProtNLM"/>
    </source>
</evidence>
<dbReference type="AlphaFoldDB" id="A0A1G6R8G8"/>
<accession>A0A1G6R8G8</accession>
<dbReference type="PROSITE" id="PS51257">
    <property type="entry name" value="PROKAR_LIPOPROTEIN"/>
    <property type="match status" value="1"/>
</dbReference>
<evidence type="ECO:0000313" key="4">
    <source>
        <dbReference type="Proteomes" id="UP000199417"/>
    </source>
</evidence>
<evidence type="ECO:0000313" key="3">
    <source>
        <dbReference type="EMBL" id="SDD00385.1"/>
    </source>
</evidence>
<reference evidence="3 4" key="1">
    <citation type="submission" date="2016-10" db="EMBL/GenBank/DDBJ databases">
        <authorList>
            <person name="de Groot N.N."/>
        </authorList>
    </citation>
    <scope>NUCLEOTIDE SEQUENCE [LARGE SCALE GENOMIC DNA]</scope>
    <source>
        <strain evidence="3 4">JCM 11308</strain>
    </source>
</reference>
<feature type="signal peptide" evidence="2">
    <location>
        <begin position="1"/>
        <end position="18"/>
    </location>
</feature>
<keyword evidence="2" id="KW-0732">Signal</keyword>
<gene>
    <name evidence="3" type="ORF">SAMN05444580_102360</name>
</gene>
<evidence type="ECO:0000256" key="1">
    <source>
        <dbReference type="SAM" id="MobiDB-lite"/>
    </source>
</evidence>
<sequence>MRSSWKCALAIATCIALATAGCSSDNPGTPAANDTTAAATSASGTHSSKTTATKADATGSADAADVTVDKTGWFGGFAITVDKATATPQSTTATSQGSTTAVDLELSYENLVGVKAPPPEDAYLDVNGSVVDVKFDDQTVAGFGKASGTAKASVKAVGSTADPTKLLDAATLVYGDTDSNQTKIPFAKDGTVTSIEPRGIPVGQTLGGAVKVQLTKAFLWPSYQPGEKDKYELWIEFRADCVDCPGGILSYTADRGTITLTTPTGQTLPADARSPWSASRVSSSSNVEGAWAVFLIDAPAKGDYTLKIDFTGSNTALKVQDTTTITL</sequence>
<protein>
    <recommendedName>
        <fullName evidence="5">DUF4352 domain-containing protein</fullName>
    </recommendedName>
</protein>
<feature type="compositionally biased region" description="Low complexity" evidence="1">
    <location>
        <begin position="31"/>
        <end position="61"/>
    </location>
</feature>